<evidence type="ECO:0000256" key="4">
    <source>
        <dbReference type="ARBA" id="ARBA00022825"/>
    </source>
</evidence>
<dbReference type="GO" id="GO:0006508">
    <property type="term" value="P:proteolysis"/>
    <property type="evidence" value="ECO:0007669"/>
    <property type="project" value="UniProtKB-KW"/>
</dbReference>
<evidence type="ECO:0000259" key="9">
    <source>
        <dbReference type="Pfam" id="PF00082"/>
    </source>
</evidence>
<dbReference type="Pfam" id="PF00082">
    <property type="entry name" value="Peptidase_S8"/>
    <property type="match status" value="1"/>
</dbReference>
<dbReference type="SUPFAM" id="SSF49464">
    <property type="entry name" value="Carboxypeptidase regulatory domain-like"/>
    <property type="match status" value="1"/>
</dbReference>
<evidence type="ECO:0000256" key="2">
    <source>
        <dbReference type="ARBA" id="ARBA00022670"/>
    </source>
</evidence>
<feature type="active site" description="Charge relay system" evidence="5 6">
    <location>
        <position position="415"/>
    </location>
</feature>
<dbReference type="Pfam" id="PF24681">
    <property type="entry name" value="Kelch_KLHDC2_KLHL20_DRC7"/>
    <property type="match status" value="1"/>
</dbReference>
<evidence type="ECO:0000256" key="1">
    <source>
        <dbReference type="ARBA" id="ARBA00011073"/>
    </source>
</evidence>
<evidence type="ECO:0000256" key="7">
    <source>
        <dbReference type="SAM" id="MobiDB-lite"/>
    </source>
</evidence>
<dbReference type="GO" id="GO:0030246">
    <property type="term" value="F:carbohydrate binding"/>
    <property type="evidence" value="ECO:0007669"/>
    <property type="project" value="InterPro"/>
</dbReference>
<feature type="compositionally biased region" description="Low complexity" evidence="7">
    <location>
        <begin position="830"/>
        <end position="839"/>
    </location>
</feature>
<evidence type="ECO:0000256" key="3">
    <source>
        <dbReference type="ARBA" id="ARBA00022801"/>
    </source>
</evidence>
<dbReference type="InterPro" id="IPR036852">
    <property type="entry name" value="Peptidase_S8/S53_dom_sf"/>
</dbReference>
<dbReference type="InterPro" id="IPR015915">
    <property type="entry name" value="Kelch-typ_b-propeller"/>
</dbReference>
<dbReference type="Pfam" id="PF13620">
    <property type="entry name" value="CarboxypepD_reg"/>
    <property type="match status" value="2"/>
</dbReference>
<dbReference type="CDD" id="cd07481">
    <property type="entry name" value="Peptidases_S8_BacillopeptidaseF-like"/>
    <property type="match status" value="1"/>
</dbReference>
<dbReference type="PANTHER" id="PTHR43806">
    <property type="entry name" value="PEPTIDASE S8"/>
    <property type="match status" value="1"/>
</dbReference>
<dbReference type="EMBL" id="RBKT01000001">
    <property type="protein sequence ID" value="RKR87856.1"/>
    <property type="molecule type" value="Genomic_DNA"/>
</dbReference>
<dbReference type="Proteomes" id="UP000277671">
    <property type="component" value="Unassembled WGS sequence"/>
</dbReference>
<sequence>MSDPREHVGNNRGRRRQSLAVMLVLVLAVALAPATATAGTRSTAPVSPEVRAAVRSGATANFLVYLRERADLTGSARRGDSNARAVEIHRRLTETALRTQRGLVAELTTRKARHTAYWISNAVRVEGDQALVDAIAARPEVERIVPSRSYPLVEPKPVERAEVAEAEWGLLNIEAPRVWDELHVRGETVVVANIDTGVEYDHPALVAGYRGNQGNGTFDHNYNWYDPSGVCPDAVPCDNDSHGTHTMGTMVGSDGPENRIGVAPGARWIAAKGCESSSCSDAALLAAGQWVLAPTDLDGHNPRPDLHADIVNNSWGGGTGDRWYADTVDAWRAVGIFPNFSTGNTGPECGTAGSPGDYPHSYAAGAYDSDNVIAGFSSRGASSVDGGIKPNIAAPGVAIRSSVPGHSYDFLSGTSMAAPHVAGTVALLWSAAPTLRGDLAATEALLDGTAADVDAVECGGTVDDNNTFGEGRLNAYQAVKAAPRGPVGTVTGTVTTAAGGDPVPGARVSAAGRAVSTGDDGRYSLVLPAGRQTVTAAGYGFVAQTATVEVPEDGSVTRNFALVAAPTVTVSGRVSDGSGHRWPLYAAIEVPGRPGGPVFTDPVSGRFRFAVPGSTTYRITTTARYPGYPPVTTTLKLGATDKTTNIAVPVGADCLAPGYANADGGCVTVPGGLVVGFTTDQNTSAPLTGVRVVRADQATGQPYGLSAATPDDPNLPDGFYSLFSNRVGSLQFQAGRSGYATSSTAVVVAGDSVKRADFALQAGRLTVDPPSVLTHQPYGSTRTATVTLTNTGSAPAEVEALERPASFGPLSRPGAPLVERKVTGTGTGTGTASRAGASRPALGTSPYRGDPVSAGAPLSAGTAPAGALSAAARGTTRYPSAAQGWSPVADLPSPGYDNAAATWGGRVYTAGGGLGEGNAHHASVYDPATDNWARLPDLPGGRAKPSMAIANDKIYVVGGWAEDEDDWNAPPLPSVVGYDLAAGGAWQTLAGVVNPAPRAAAGTAVVGGKLYLVGGCVDTECAPSADLVVLDLGTLRFSTGASYPRDVSWASCGGIDGRVYCAGGSGDDQVNDAYVYDPATDAWSPLPAPPVPLWGAQYAAAGELLVINGGFRGDQDVLTNRTIAFDPVRRSWSELPNSDSAQYRGAGACGAYKLGGLSEQGTASGQVERLGGLEACEDAVDVPWLALTPATFTLAPGESRAVTVSLTAGAVNGIDQPGTYGSTVAFRADIPYPAPTVPVTMNVAPPASWGKIQGTVLGRPCAGAPVPVPATVQINLVTDPTSGYTLSADEQGRYARWLPRGRYDVIVARDGWKPQSRRLRISAGLVSTVDFTLDPVRSCGNRAGGR</sequence>
<dbReference type="InterPro" id="IPR011043">
    <property type="entry name" value="Gal_Oxase/kelch_b-propeller"/>
</dbReference>
<dbReference type="SMART" id="SM00612">
    <property type="entry name" value="Kelch"/>
    <property type="match status" value="4"/>
</dbReference>
<dbReference type="SUPFAM" id="SSF50965">
    <property type="entry name" value="Galactose oxidase, central domain"/>
    <property type="match status" value="1"/>
</dbReference>
<dbReference type="InterPro" id="IPR013784">
    <property type="entry name" value="Carb-bd-like_fold"/>
</dbReference>
<dbReference type="GO" id="GO:0004252">
    <property type="term" value="F:serine-type endopeptidase activity"/>
    <property type="evidence" value="ECO:0007669"/>
    <property type="project" value="UniProtKB-UniRule"/>
</dbReference>
<evidence type="ECO:0000256" key="5">
    <source>
        <dbReference type="PIRSR" id="PIRSR615500-1"/>
    </source>
</evidence>
<dbReference type="InterPro" id="IPR008969">
    <property type="entry name" value="CarboxyPept-like_regulatory"/>
</dbReference>
<name>A0A495JFT2_9ACTN</name>
<dbReference type="InterPro" id="IPR015500">
    <property type="entry name" value="Peptidase_S8_subtilisin-rel"/>
</dbReference>
<feature type="signal peptide" evidence="8">
    <location>
        <begin position="1"/>
        <end position="38"/>
    </location>
</feature>
<dbReference type="InterPro" id="IPR000209">
    <property type="entry name" value="Peptidase_S8/S53_dom"/>
</dbReference>
<reference evidence="10 11" key="1">
    <citation type="submission" date="2018-10" db="EMBL/GenBank/DDBJ databases">
        <title>Sequencing the genomes of 1000 actinobacteria strains.</title>
        <authorList>
            <person name="Klenk H.-P."/>
        </authorList>
    </citation>
    <scope>NUCLEOTIDE SEQUENCE [LARGE SCALE GENOMIC DNA]</scope>
    <source>
        <strain evidence="10 11">DSM 45175</strain>
    </source>
</reference>
<gene>
    <name evidence="10" type="ORF">BDK92_2157</name>
</gene>
<dbReference type="InterPro" id="IPR050131">
    <property type="entry name" value="Peptidase_S8_subtilisin-like"/>
</dbReference>
<evidence type="ECO:0000313" key="10">
    <source>
        <dbReference type="EMBL" id="RKR87856.1"/>
    </source>
</evidence>
<feature type="chain" id="PRO_5019825273" evidence="8">
    <location>
        <begin position="39"/>
        <end position="1346"/>
    </location>
</feature>
<protein>
    <submittedName>
        <fullName evidence="10">Subtilisin family serine protease</fullName>
    </submittedName>
</protein>
<keyword evidence="11" id="KW-1185">Reference proteome</keyword>
<feature type="active site" description="Charge relay system" evidence="5 6">
    <location>
        <position position="242"/>
    </location>
</feature>
<proteinExistence type="inferred from homology"/>
<feature type="domain" description="Peptidase S8/S53" evidence="9">
    <location>
        <begin position="186"/>
        <end position="450"/>
    </location>
</feature>
<keyword evidence="2 6" id="KW-0645">Protease</keyword>
<evidence type="ECO:0000256" key="8">
    <source>
        <dbReference type="SAM" id="SignalP"/>
    </source>
</evidence>
<dbReference type="PANTHER" id="PTHR43806:SF67">
    <property type="entry name" value="EGF-LIKE DOMAIN-CONTAINING PROTEIN"/>
    <property type="match status" value="1"/>
</dbReference>
<dbReference type="SUPFAM" id="SSF49452">
    <property type="entry name" value="Starch-binding domain-like"/>
    <property type="match status" value="1"/>
</dbReference>
<dbReference type="Gene3D" id="2.120.10.80">
    <property type="entry name" value="Kelch-type beta propeller"/>
    <property type="match status" value="1"/>
</dbReference>
<dbReference type="InterPro" id="IPR023828">
    <property type="entry name" value="Peptidase_S8_Ser-AS"/>
</dbReference>
<evidence type="ECO:0000256" key="6">
    <source>
        <dbReference type="PROSITE-ProRule" id="PRU01240"/>
    </source>
</evidence>
<dbReference type="InterPro" id="IPR033857">
    <property type="entry name" value="Bacillopeptidase_F"/>
</dbReference>
<dbReference type="PRINTS" id="PR00723">
    <property type="entry name" value="SUBTILISIN"/>
</dbReference>
<feature type="region of interest" description="Disordered" evidence="7">
    <location>
        <begin position="806"/>
        <end position="846"/>
    </location>
</feature>
<organism evidence="10 11">
    <name type="scientific">Micromonospora pisi</name>
    <dbReference type="NCBI Taxonomy" id="589240"/>
    <lineage>
        <taxon>Bacteria</taxon>
        <taxon>Bacillati</taxon>
        <taxon>Actinomycetota</taxon>
        <taxon>Actinomycetes</taxon>
        <taxon>Micromonosporales</taxon>
        <taxon>Micromonosporaceae</taxon>
        <taxon>Micromonospora</taxon>
    </lineage>
</organism>
<accession>A0A495JFT2</accession>
<keyword evidence="4 6" id="KW-0720">Serine protease</keyword>
<comment type="similarity">
    <text evidence="1 6">Belongs to the peptidase S8 family.</text>
</comment>
<dbReference type="InterPro" id="IPR006652">
    <property type="entry name" value="Kelch_1"/>
</dbReference>
<evidence type="ECO:0000313" key="11">
    <source>
        <dbReference type="Proteomes" id="UP000277671"/>
    </source>
</evidence>
<dbReference type="Gene3D" id="2.60.40.1120">
    <property type="entry name" value="Carboxypeptidase-like, regulatory domain"/>
    <property type="match status" value="3"/>
</dbReference>
<dbReference type="PROSITE" id="PS51892">
    <property type="entry name" value="SUBTILASE"/>
    <property type="match status" value="1"/>
</dbReference>
<dbReference type="Gene3D" id="3.40.50.200">
    <property type="entry name" value="Peptidase S8/S53 domain"/>
    <property type="match status" value="1"/>
</dbReference>
<keyword evidence="8" id="KW-0732">Signal</keyword>
<keyword evidence="3 6" id="KW-0378">Hydrolase</keyword>
<feature type="active site" description="Charge relay system" evidence="5 6">
    <location>
        <position position="195"/>
    </location>
</feature>
<dbReference type="SUPFAM" id="SSF52743">
    <property type="entry name" value="Subtilisin-like"/>
    <property type="match status" value="1"/>
</dbReference>
<dbReference type="PROSITE" id="PS00138">
    <property type="entry name" value="SUBTILASE_SER"/>
    <property type="match status" value="1"/>
</dbReference>
<comment type="caution">
    <text evidence="10">The sequence shown here is derived from an EMBL/GenBank/DDBJ whole genome shotgun (WGS) entry which is preliminary data.</text>
</comment>